<dbReference type="Gene3D" id="1.10.150.240">
    <property type="entry name" value="Putative phosphatase, domain 2"/>
    <property type="match status" value="1"/>
</dbReference>
<dbReference type="InterPro" id="IPR006439">
    <property type="entry name" value="HAD-SF_hydro_IA"/>
</dbReference>
<sequence length="229" mass="23653">MVLTPDDAVARLARPGAGLLLDLDGTLVDSEPVHREAFRLAFADRGWDVPDDVVRQFAGRRAVEVFPVLDGPWCGEDPRTLTAAVIAATHRTTARPVPVPGAAELLGACRSVGLPVAVVTSASRAWVGEVAGMLGVDPDGLAMVTAEQCERGKPDPEPYRRGGELLGLRPADLVAVEDTPAGLTAALRAGVGRVVGVTTSQPPDALRAAGAHETAADLLALAAAVAARR</sequence>
<dbReference type="SFLD" id="SFLDG01129">
    <property type="entry name" value="C1.5:_HAD__Beta-PGM__Phosphata"/>
    <property type="match status" value="1"/>
</dbReference>
<dbReference type="NCBIfam" id="TIGR01509">
    <property type="entry name" value="HAD-SF-IA-v3"/>
    <property type="match status" value="1"/>
</dbReference>
<dbReference type="PANTHER" id="PTHR43481:SF4">
    <property type="entry name" value="GLYCEROL-1-PHOSPHATE PHOSPHOHYDROLASE 1-RELATED"/>
    <property type="match status" value="1"/>
</dbReference>
<accession>A0A512DC15</accession>
<organism evidence="1 2">
    <name type="scientific">Cellulomonas aerilata</name>
    <dbReference type="NCBI Taxonomy" id="515326"/>
    <lineage>
        <taxon>Bacteria</taxon>
        <taxon>Bacillati</taxon>
        <taxon>Actinomycetota</taxon>
        <taxon>Actinomycetes</taxon>
        <taxon>Micrococcales</taxon>
        <taxon>Cellulomonadaceae</taxon>
        <taxon>Cellulomonas</taxon>
    </lineage>
</organism>
<reference evidence="1 2" key="1">
    <citation type="submission" date="2019-07" db="EMBL/GenBank/DDBJ databases">
        <title>Whole genome shotgun sequence of Cellulomonas aerilata NBRC 106308.</title>
        <authorList>
            <person name="Hosoyama A."/>
            <person name="Uohara A."/>
            <person name="Ohji S."/>
            <person name="Ichikawa N."/>
        </authorList>
    </citation>
    <scope>NUCLEOTIDE SEQUENCE [LARGE SCALE GENOMIC DNA]</scope>
    <source>
        <strain evidence="1 2">NBRC 106308</strain>
    </source>
</reference>
<dbReference type="InterPro" id="IPR051806">
    <property type="entry name" value="HAD-like_SPP"/>
</dbReference>
<dbReference type="Pfam" id="PF00702">
    <property type="entry name" value="Hydrolase"/>
    <property type="match status" value="1"/>
</dbReference>
<dbReference type="InterPro" id="IPR023198">
    <property type="entry name" value="PGP-like_dom2"/>
</dbReference>
<dbReference type="InterPro" id="IPR036412">
    <property type="entry name" value="HAD-like_sf"/>
</dbReference>
<keyword evidence="2" id="KW-1185">Reference proteome</keyword>
<comment type="caution">
    <text evidence="1">The sequence shown here is derived from an EMBL/GenBank/DDBJ whole genome shotgun (WGS) entry which is preliminary data.</text>
</comment>
<name>A0A512DC15_9CELL</name>
<protein>
    <submittedName>
        <fullName evidence="1">Hydrolase</fullName>
    </submittedName>
</protein>
<dbReference type="AlphaFoldDB" id="A0A512DC15"/>
<dbReference type="RefSeq" id="WP_186816481.1">
    <property type="nucleotide sequence ID" value="NZ_BAAARM010000003.1"/>
</dbReference>
<gene>
    <name evidence="1" type="ORF">CAE01nite_17460</name>
</gene>
<dbReference type="SUPFAM" id="SSF56784">
    <property type="entry name" value="HAD-like"/>
    <property type="match status" value="1"/>
</dbReference>
<dbReference type="SFLD" id="SFLDS00003">
    <property type="entry name" value="Haloacid_Dehalogenase"/>
    <property type="match status" value="1"/>
</dbReference>
<dbReference type="EMBL" id="BJYY01000013">
    <property type="protein sequence ID" value="GEO34021.1"/>
    <property type="molecule type" value="Genomic_DNA"/>
</dbReference>
<evidence type="ECO:0000313" key="1">
    <source>
        <dbReference type="EMBL" id="GEO34021.1"/>
    </source>
</evidence>
<dbReference type="GO" id="GO:0050308">
    <property type="term" value="F:sugar-phosphatase activity"/>
    <property type="evidence" value="ECO:0007669"/>
    <property type="project" value="TreeGrafter"/>
</dbReference>
<dbReference type="InterPro" id="IPR023214">
    <property type="entry name" value="HAD_sf"/>
</dbReference>
<dbReference type="Proteomes" id="UP000321181">
    <property type="component" value="Unassembled WGS sequence"/>
</dbReference>
<dbReference type="PANTHER" id="PTHR43481">
    <property type="entry name" value="FRUCTOSE-1-PHOSPHATE PHOSPHATASE"/>
    <property type="match status" value="1"/>
</dbReference>
<keyword evidence="1" id="KW-0378">Hydrolase</keyword>
<evidence type="ECO:0000313" key="2">
    <source>
        <dbReference type="Proteomes" id="UP000321181"/>
    </source>
</evidence>
<dbReference type="Gene3D" id="3.40.50.1000">
    <property type="entry name" value="HAD superfamily/HAD-like"/>
    <property type="match status" value="1"/>
</dbReference>
<proteinExistence type="predicted"/>